<dbReference type="EMBL" id="LAZR01052784">
    <property type="protein sequence ID" value="KKK82190.1"/>
    <property type="molecule type" value="Genomic_DNA"/>
</dbReference>
<dbReference type="AlphaFoldDB" id="A0A0F8Z836"/>
<protein>
    <submittedName>
        <fullName evidence="1">Uncharacterized protein</fullName>
    </submittedName>
</protein>
<accession>A0A0F8Z836</accession>
<sequence>MARQLQRNEIRNTIEALVERFPQPECRTCDCFQGFLTQLDIDTMEDISDITGPLKVPTEEMHGCLGCDPCPPGEAFSNYIREHQK</sequence>
<comment type="caution">
    <text evidence="1">The sequence shown here is derived from an EMBL/GenBank/DDBJ whole genome shotgun (WGS) entry which is preliminary data.</text>
</comment>
<reference evidence="1" key="1">
    <citation type="journal article" date="2015" name="Nature">
        <title>Complex archaea that bridge the gap between prokaryotes and eukaryotes.</title>
        <authorList>
            <person name="Spang A."/>
            <person name="Saw J.H."/>
            <person name="Jorgensen S.L."/>
            <person name="Zaremba-Niedzwiedzka K."/>
            <person name="Martijn J."/>
            <person name="Lind A.E."/>
            <person name="van Eijk R."/>
            <person name="Schleper C."/>
            <person name="Guy L."/>
            <person name="Ettema T.J."/>
        </authorList>
    </citation>
    <scope>NUCLEOTIDE SEQUENCE</scope>
</reference>
<proteinExistence type="predicted"/>
<organism evidence="1">
    <name type="scientific">marine sediment metagenome</name>
    <dbReference type="NCBI Taxonomy" id="412755"/>
    <lineage>
        <taxon>unclassified sequences</taxon>
        <taxon>metagenomes</taxon>
        <taxon>ecological metagenomes</taxon>
    </lineage>
</organism>
<evidence type="ECO:0000313" key="1">
    <source>
        <dbReference type="EMBL" id="KKK82190.1"/>
    </source>
</evidence>
<name>A0A0F8Z836_9ZZZZ</name>
<gene>
    <name evidence="1" type="ORF">LCGC14_2805880</name>
</gene>